<proteinExistence type="predicted"/>
<dbReference type="RefSeq" id="WP_163679434.1">
    <property type="nucleotide sequence ID" value="NZ_JAAIYP010000038.1"/>
</dbReference>
<feature type="chain" id="PRO_5028912980" evidence="1">
    <location>
        <begin position="23"/>
        <end position="116"/>
    </location>
</feature>
<gene>
    <name evidence="2" type="ORF">G4223_11335</name>
</gene>
<dbReference type="EMBL" id="JAAIYP010000038">
    <property type="protein sequence ID" value="NFV80700.1"/>
    <property type="molecule type" value="Genomic_DNA"/>
</dbReference>
<comment type="caution">
    <text evidence="2">The sequence shown here is derived from an EMBL/GenBank/DDBJ whole genome shotgun (WGS) entry which is preliminary data.</text>
</comment>
<name>A0A7C9QU49_9PROT</name>
<accession>A0A7C9QU49</accession>
<reference evidence="2 3" key="1">
    <citation type="submission" date="2020-02" db="EMBL/GenBank/DDBJ databases">
        <authorList>
            <person name="Dziuba M."/>
            <person name="Kuznetsov B."/>
            <person name="Mardanov A."/>
            <person name="Ravin N."/>
            <person name="Grouzdev D."/>
        </authorList>
    </citation>
    <scope>NUCLEOTIDE SEQUENCE [LARGE SCALE GENOMIC DNA]</scope>
    <source>
        <strain evidence="2 3">SpK</strain>
    </source>
</reference>
<organism evidence="2 3">
    <name type="scientific">Magnetospirillum aberrantis SpK</name>
    <dbReference type="NCBI Taxonomy" id="908842"/>
    <lineage>
        <taxon>Bacteria</taxon>
        <taxon>Pseudomonadati</taxon>
        <taxon>Pseudomonadota</taxon>
        <taxon>Alphaproteobacteria</taxon>
        <taxon>Rhodospirillales</taxon>
        <taxon>Rhodospirillaceae</taxon>
        <taxon>Magnetospirillum</taxon>
    </lineage>
</organism>
<keyword evidence="1" id="KW-0732">Signal</keyword>
<evidence type="ECO:0000313" key="3">
    <source>
        <dbReference type="Proteomes" id="UP000480684"/>
    </source>
</evidence>
<feature type="signal peptide" evidence="1">
    <location>
        <begin position="1"/>
        <end position="22"/>
    </location>
</feature>
<evidence type="ECO:0000313" key="2">
    <source>
        <dbReference type="EMBL" id="NFV80700.1"/>
    </source>
</evidence>
<protein>
    <submittedName>
        <fullName evidence="2">Uncharacterized protein</fullName>
    </submittedName>
</protein>
<sequence>MLRKSLAVTALAYTLAPAAASAAPVYLECMMTLGSGQKETQWNVTLDEAAGSVAYTIPELGTAKKALGIFTADKVRFDTMEISRIDLTFTRTINLLGEVKRDQGQCKMAPTPTRKF</sequence>
<keyword evidence="3" id="KW-1185">Reference proteome</keyword>
<dbReference type="Proteomes" id="UP000480684">
    <property type="component" value="Unassembled WGS sequence"/>
</dbReference>
<dbReference type="AlphaFoldDB" id="A0A7C9QU49"/>
<evidence type="ECO:0000256" key="1">
    <source>
        <dbReference type="SAM" id="SignalP"/>
    </source>
</evidence>